<name>A0A914X437_9BILA</name>
<accession>A0A914X437</accession>
<dbReference type="WBParaSite" id="PSAMB.scaffold6401size9577.g28438.t1">
    <property type="protein sequence ID" value="PSAMB.scaffold6401size9577.g28438.t1"/>
    <property type="gene ID" value="PSAMB.scaffold6401size9577.g28438"/>
</dbReference>
<protein>
    <submittedName>
        <fullName evidence="3">Uncharacterized protein</fullName>
    </submittedName>
</protein>
<feature type="region of interest" description="Disordered" evidence="1">
    <location>
        <begin position="1"/>
        <end position="43"/>
    </location>
</feature>
<evidence type="ECO:0000313" key="3">
    <source>
        <dbReference type="WBParaSite" id="PSAMB.scaffold6401size9577.g28438.t1"/>
    </source>
</evidence>
<reference evidence="3" key="1">
    <citation type="submission" date="2022-11" db="UniProtKB">
        <authorList>
            <consortium name="WormBaseParasite"/>
        </authorList>
    </citation>
    <scope>IDENTIFICATION</scope>
</reference>
<dbReference type="Proteomes" id="UP000887566">
    <property type="component" value="Unplaced"/>
</dbReference>
<feature type="compositionally biased region" description="Basic and acidic residues" evidence="1">
    <location>
        <begin position="26"/>
        <end position="43"/>
    </location>
</feature>
<proteinExistence type="predicted"/>
<organism evidence="2 3">
    <name type="scientific">Plectus sambesii</name>
    <dbReference type="NCBI Taxonomy" id="2011161"/>
    <lineage>
        <taxon>Eukaryota</taxon>
        <taxon>Metazoa</taxon>
        <taxon>Ecdysozoa</taxon>
        <taxon>Nematoda</taxon>
        <taxon>Chromadorea</taxon>
        <taxon>Plectida</taxon>
        <taxon>Plectina</taxon>
        <taxon>Plectoidea</taxon>
        <taxon>Plectidae</taxon>
        <taxon>Plectus</taxon>
    </lineage>
</organism>
<evidence type="ECO:0000256" key="1">
    <source>
        <dbReference type="SAM" id="MobiDB-lite"/>
    </source>
</evidence>
<keyword evidence="2" id="KW-1185">Reference proteome</keyword>
<evidence type="ECO:0000313" key="2">
    <source>
        <dbReference type="Proteomes" id="UP000887566"/>
    </source>
</evidence>
<sequence length="43" mass="4722">MRVVQAFQSHLVPSEQSFPTGVTVKNQEKANGKGKEKLPTPLD</sequence>
<feature type="compositionally biased region" description="Polar residues" evidence="1">
    <location>
        <begin position="14"/>
        <end position="25"/>
    </location>
</feature>
<dbReference type="AlphaFoldDB" id="A0A914X437"/>